<keyword evidence="3" id="KW-1003">Cell membrane</keyword>
<keyword evidence="10" id="KW-1185">Reference proteome</keyword>
<gene>
    <name evidence="9" type="ORF">HF519_12610</name>
</gene>
<dbReference type="GO" id="GO:0055085">
    <property type="term" value="P:transmembrane transport"/>
    <property type="evidence" value="ECO:0007669"/>
    <property type="project" value="InterPro"/>
</dbReference>
<dbReference type="RefSeq" id="WP_169413109.1">
    <property type="nucleotide sequence ID" value="NZ_JAAXKZ010000038.1"/>
</dbReference>
<protein>
    <submittedName>
        <fullName evidence="9">ABC transporter permease</fullName>
    </submittedName>
</protein>
<dbReference type="GO" id="GO:0005886">
    <property type="term" value="C:plasma membrane"/>
    <property type="evidence" value="ECO:0007669"/>
    <property type="project" value="UniProtKB-SubCell"/>
</dbReference>
<feature type="transmembrane region" description="Helical" evidence="7">
    <location>
        <begin position="12"/>
        <end position="34"/>
    </location>
</feature>
<dbReference type="Pfam" id="PF00528">
    <property type="entry name" value="BPD_transp_1"/>
    <property type="match status" value="1"/>
</dbReference>
<organism evidence="9 10">
    <name type="scientific">Pseudonocardia bannensis</name>
    <dbReference type="NCBI Taxonomy" id="630973"/>
    <lineage>
        <taxon>Bacteria</taxon>
        <taxon>Bacillati</taxon>
        <taxon>Actinomycetota</taxon>
        <taxon>Actinomycetes</taxon>
        <taxon>Pseudonocardiales</taxon>
        <taxon>Pseudonocardiaceae</taxon>
        <taxon>Pseudonocardia</taxon>
    </lineage>
</organism>
<feature type="transmembrane region" description="Helical" evidence="7">
    <location>
        <begin position="98"/>
        <end position="115"/>
    </location>
</feature>
<feature type="transmembrane region" description="Helical" evidence="7">
    <location>
        <begin position="121"/>
        <end position="139"/>
    </location>
</feature>
<dbReference type="PANTHER" id="PTHR30151:SF0">
    <property type="entry name" value="ABC TRANSPORTER PERMEASE PROTEIN MJ0413-RELATED"/>
    <property type="match status" value="1"/>
</dbReference>
<evidence type="ECO:0000256" key="2">
    <source>
        <dbReference type="ARBA" id="ARBA00022448"/>
    </source>
</evidence>
<keyword evidence="2 7" id="KW-0813">Transport</keyword>
<dbReference type="EMBL" id="JAAXKZ010000038">
    <property type="protein sequence ID" value="NMH92398.1"/>
    <property type="molecule type" value="Genomic_DNA"/>
</dbReference>
<evidence type="ECO:0000256" key="3">
    <source>
        <dbReference type="ARBA" id="ARBA00022475"/>
    </source>
</evidence>
<evidence type="ECO:0000313" key="9">
    <source>
        <dbReference type="EMBL" id="NMH92398.1"/>
    </source>
</evidence>
<dbReference type="InterPro" id="IPR000515">
    <property type="entry name" value="MetI-like"/>
</dbReference>
<comment type="similarity">
    <text evidence="7">Belongs to the binding-protein-dependent transport system permease family.</text>
</comment>
<dbReference type="InterPro" id="IPR035906">
    <property type="entry name" value="MetI-like_sf"/>
</dbReference>
<feature type="transmembrane region" description="Helical" evidence="7">
    <location>
        <begin position="184"/>
        <end position="207"/>
    </location>
</feature>
<dbReference type="AlphaFoldDB" id="A0A848DI80"/>
<keyword evidence="4 7" id="KW-0812">Transmembrane</keyword>
<evidence type="ECO:0000256" key="6">
    <source>
        <dbReference type="ARBA" id="ARBA00023136"/>
    </source>
</evidence>
<keyword evidence="5 7" id="KW-1133">Transmembrane helix</keyword>
<sequence>MSRRVVLLALEVLTPLVVLVGWFVISAGSTSLYYPPLADILERFGQIWLGAGFVSDALPSLGRMLTGYVVAAVAGVVVGTALGLSPVARTLLGPAVEFLRALPAVLLIPFALVVFTDDTTMKVFVIALGCSFPVILNTVDGVRSVEPLQLDVARMFGFGRVERLWRVVLPSASPQIFAGLRASLSLALILMVVSEMVASTNGIGYSILQSQRLFATTDMWAGIVLLGLLGYLINIALVVIEKRVLAWHRGFRASVLGS</sequence>
<feature type="transmembrane region" description="Helical" evidence="7">
    <location>
        <begin position="219"/>
        <end position="240"/>
    </location>
</feature>
<dbReference type="PANTHER" id="PTHR30151">
    <property type="entry name" value="ALKANE SULFONATE ABC TRANSPORTER-RELATED, MEMBRANE SUBUNIT"/>
    <property type="match status" value="1"/>
</dbReference>
<reference evidence="9 10" key="1">
    <citation type="submission" date="2020-04" db="EMBL/GenBank/DDBJ databases">
        <authorList>
            <person name="Klaysubun C."/>
            <person name="Duangmal K."/>
            <person name="Lipun K."/>
        </authorList>
    </citation>
    <scope>NUCLEOTIDE SEQUENCE [LARGE SCALE GENOMIC DNA]</scope>
    <source>
        <strain evidence="9 10">DSM 45300</strain>
    </source>
</reference>
<comment type="caution">
    <text evidence="9">The sequence shown here is derived from an EMBL/GenBank/DDBJ whole genome shotgun (WGS) entry which is preliminary data.</text>
</comment>
<feature type="domain" description="ABC transmembrane type-1" evidence="8">
    <location>
        <begin position="61"/>
        <end position="241"/>
    </location>
</feature>
<accession>A0A848DI80</accession>
<dbReference type="Gene3D" id="1.10.3720.10">
    <property type="entry name" value="MetI-like"/>
    <property type="match status" value="1"/>
</dbReference>
<evidence type="ECO:0000313" key="10">
    <source>
        <dbReference type="Proteomes" id="UP000586918"/>
    </source>
</evidence>
<evidence type="ECO:0000256" key="4">
    <source>
        <dbReference type="ARBA" id="ARBA00022692"/>
    </source>
</evidence>
<dbReference type="CDD" id="cd06261">
    <property type="entry name" value="TM_PBP2"/>
    <property type="match status" value="1"/>
</dbReference>
<evidence type="ECO:0000259" key="8">
    <source>
        <dbReference type="PROSITE" id="PS50928"/>
    </source>
</evidence>
<evidence type="ECO:0000256" key="7">
    <source>
        <dbReference type="RuleBase" id="RU363032"/>
    </source>
</evidence>
<feature type="transmembrane region" description="Helical" evidence="7">
    <location>
        <begin position="65"/>
        <end position="86"/>
    </location>
</feature>
<dbReference type="SUPFAM" id="SSF161098">
    <property type="entry name" value="MetI-like"/>
    <property type="match status" value="1"/>
</dbReference>
<evidence type="ECO:0000256" key="5">
    <source>
        <dbReference type="ARBA" id="ARBA00022989"/>
    </source>
</evidence>
<name>A0A848DI80_9PSEU</name>
<evidence type="ECO:0000256" key="1">
    <source>
        <dbReference type="ARBA" id="ARBA00004651"/>
    </source>
</evidence>
<comment type="subcellular location">
    <subcellularLocation>
        <location evidence="1 7">Cell membrane</location>
        <topology evidence="1 7">Multi-pass membrane protein</topology>
    </subcellularLocation>
</comment>
<dbReference type="Proteomes" id="UP000586918">
    <property type="component" value="Unassembled WGS sequence"/>
</dbReference>
<keyword evidence="6 7" id="KW-0472">Membrane</keyword>
<proteinExistence type="inferred from homology"/>
<dbReference type="PROSITE" id="PS50928">
    <property type="entry name" value="ABC_TM1"/>
    <property type="match status" value="1"/>
</dbReference>